<sequence length="195" mass="20420">MSTAPEDNTRPENTNSPAAGAPQPKFEPGFATEPPVAAQDTEPAEGGLDGAEHGQEYDHEHEHEFAVAPAEPRTGGAFSSETLSIVGAALLAVTVLSGQLLEILTSMILVGGQAIDPNQIRQIEMQVWMGGAVALLTVLSSTLALALLNSGTRHWAKWTATATTIVGFLFVLVAAASFLLIPEAAPQQMLPPIMD</sequence>
<organism evidence="3 4">
    <name type="scientific">Nocardiopsis exhalans</name>
    <dbReference type="NCBI Taxonomy" id="163604"/>
    <lineage>
        <taxon>Bacteria</taxon>
        <taxon>Bacillati</taxon>
        <taxon>Actinomycetota</taxon>
        <taxon>Actinomycetes</taxon>
        <taxon>Streptosporangiales</taxon>
        <taxon>Nocardiopsidaceae</taxon>
        <taxon>Nocardiopsis</taxon>
    </lineage>
</organism>
<evidence type="ECO:0000256" key="1">
    <source>
        <dbReference type="SAM" id="MobiDB-lite"/>
    </source>
</evidence>
<evidence type="ECO:0000313" key="3">
    <source>
        <dbReference type="EMBL" id="USY18362.1"/>
    </source>
</evidence>
<gene>
    <name evidence="3" type="ORF">NE857_24030</name>
</gene>
<dbReference type="EMBL" id="CP099837">
    <property type="protein sequence ID" value="USY18362.1"/>
    <property type="molecule type" value="Genomic_DNA"/>
</dbReference>
<feature type="compositionally biased region" description="Basic and acidic residues" evidence="1">
    <location>
        <begin position="50"/>
        <end position="63"/>
    </location>
</feature>
<feature type="transmembrane region" description="Helical" evidence="2">
    <location>
        <begin position="160"/>
        <end position="181"/>
    </location>
</feature>
<dbReference type="RefSeq" id="WP_254417762.1">
    <property type="nucleotide sequence ID" value="NZ_BAAAJB010000035.1"/>
</dbReference>
<reference evidence="3" key="1">
    <citation type="submission" date="2022-06" db="EMBL/GenBank/DDBJ databases">
        <authorList>
            <person name="Ping M."/>
        </authorList>
    </citation>
    <scope>NUCLEOTIDE SEQUENCE</scope>
    <source>
        <strain evidence="3">JCM11759T</strain>
    </source>
</reference>
<keyword evidence="2" id="KW-1133">Transmembrane helix</keyword>
<feature type="compositionally biased region" description="Polar residues" evidence="1">
    <location>
        <begin position="1"/>
        <end position="17"/>
    </location>
</feature>
<proteinExistence type="predicted"/>
<keyword evidence="2" id="KW-0472">Membrane</keyword>
<evidence type="ECO:0000313" key="4">
    <source>
        <dbReference type="Proteomes" id="UP001055940"/>
    </source>
</evidence>
<keyword evidence="4" id="KW-1185">Reference proteome</keyword>
<dbReference type="Proteomes" id="UP001055940">
    <property type="component" value="Chromosome"/>
</dbReference>
<protein>
    <submittedName>
        <fullName evidence="3">Uncharacterized protein</fullName>
    </submittedName>
</protein>
<name>A0ABY5D1W8_9ACTN</name>
<feature type="transmembrane region" description="Helical" evidence="2">
    <location>
        <begin position="127"/>
        <end position="148"/>
    </location>
</feature>
<accession>A0ABY5D1W8</accession>
<feature type="transmembrane region" description="Helical" evidence="2">
    <location>
        <begin position="85"/>
        <end position="115"/>
    </location>
</feature>
<evidence type="ECO:0000256" key="2">
    <source>
        <dbReference type="SAM" id="Phobius"/>
    </source>
</evidence>
<feature type="region of interest" description="Disordered" evidence="1">
    <location>
        <begin position="1"/>
        <end position="63"/>
    </location>
</feature>
<keyword evidence="2" id="KW-0812">Transmembrane</keyword>